<dbReference type="PANTHER" id="PTHR46652:SF8">
    <property type="entry name" value="LEUCINE RICH REPEAT CONTAINING 23"/>
    <property type="match status" value="1"/>
</dbReference>
<dbReference type="Proteomes" id="UP001295444">
    <property type="component" value="Chromosome 03"/>
</dbReference>
<dbReference type="Pfam" id="PF12799">
    <property type="entry name" value="LRR_4"/>
    <property type="match status" value="1"/>
</dbReference>
<evidence type="ECO:0000256" key="1">
    <source>
        <dbReference type="ARBA" id="ARBA00022614"/>
    </source>
</evidence>
<proteinExistence type="predicted"/>
<feature type="coiled-coil region" evidence="3">
    <location>
        <begin position="292"/>
        <end position="333"/>
    </location>
</feature>
<dbReference type="SUPFAM" id="SSF52058">
    <property type="entry name" value="L domain-like"/>
    <property type="match status" value="1"/>
</dbReference>
<dbReference type="InterPro" id="IPR003591">
    <property type="entry name" value="Leu-rich_rpt_typical-subtyp"/>
</dbReference>
<evidence type="ECO:0000256" key="2">
    <source>
        <dbReference type="ARBA" id="ARBA00022737"/>
    </source>
</evidence>
<dbReference type="EMBL" id="OW240914">
    <property type="protein sequence ID" value="CAH2275480.1"/>
    <property type="molecule type" value="Genomic_DNA"/>
</dbReference>
<dbReference type="PROSITE" id="PS51450">
    <property type="entry name" value="LRR"/>
    <property type="match status" value="3"/>
</dbReference>
<dbReference type="InterPro" id="IPR050836">
    <property type="entry name" value="SDS22/Internalin_LRR"/>
</dbReference>
<keyword evidence="1" id="KW-0433">Leucine-rich repeat</keyword>
<keyword evidence="2" id="KW-0677">Repeat</keyword>
<dbReference type="SMART" id="SM00365">
    <property type="entry name" value="LRR_SD22"/>
    <property type="match status" value="4"/>
</dbReference>
<dbReference type="InterPro" id="IPR025875">
    <property type="entry name" value="Leu-rich_rpt_4"/>
</dbReference>
<dbReference type="Gene3D" id="3.80.10.10">
    <property type="entry name" value="Ribonuclease Inhibitor"/>
    <property type="match status" value="2"/>
</dbReference>
<organism evidence="4 5">
    <name type="scientific">Pelobates cultripes</name>
    <name type="common">Western spadefoot toad</name>
    <dbReference type="NCBI Taxonomy" id="61616"/>
    <lineage>
        <taxon>Eukaryota</taxon>
        <taxon>Metazoa</taxon>
        <taxon>Chordata</taxon>
        <taxon>Craniata</taxon>
        <taxon>Vertebrata</taxon>
        <taxon>Euteleostomi</taxon>
        <taxon>Amphibia</taxon>
        <taxon>Batrachia</taxon>
        <taxon>Anura</taxon>
        <taxon>Pelobatoidea</taxon>
        <taxon>Pelobatidae</taxon>
        <taxon>Pelobates</taxon>
    </lineage>
</organism>
<dbReference type="AlphaFoldDB" id="A0AAD1VZ70"/>
<evidence type="ECO:0000256" key="3">
    <source>
        <dbReference type="SAM" id="Coils"/>
    </source>
</evidence>
<dbReference type="SMART" id="SM00369">
    <property type="entry name" value="LRR_TYP"/>
    <property type="match status" value="4"/>
</dbReference>
<reference evidence="4" key="1">
    <citation type="submission" date="2022-03" db="EMBL/GenBank/DDBJ databases">
        <authorList>
            <person name="Alioto T."/>
            <person name="Alioto T."/>
            <person name="Gomez Garrido J."/>
        </authorList>
    </citation>
    <scope>NUCLEOTIDE SEQUENCE</scope>
</reference>
<gene>
    <name evidence="4" type="ORF">PECUL_23A015209</name>
</gene>
<evidence type="ECO:0000313" key="4">
    <source>
        <dbReference type="EMBL" id="CAH2275480.1"/>
    </source>
</evidence>
<accession>A0AAD1VZ70</accession>
<dbReference type="PANTHER" id="PTHR46652">
    <property type="entry name" value="LEUCINE-RICH REPEAT AND IQ DOMAIN-CONTAINING PROTEIN 1-RELATED"/>
    <property type="match status" value="1"/>
</dbReference>
<name>A0AAD1VZ70_PELCU</name>
<sequence>MERKIERQFVEDRATVLEVLPVSWDVKWPGPYYRVTLKMSRLKDLNFGFKFGSGNPRIVKLDLSLNELQELRAGCLLPLKNLVELDVSLNTLISISGLGDLPNLMILNSSFNAIRHMDSYGTCHQLTILNVSHNQIRTIKDLSVLANLTQLHLNSNKLVSLDGIQNLPKLYELYVQNNVITSVLPLSSSLRLNILDASNNNIISLDETVQVLNGLRHLTQLKLKGNHLAHDPRYTDACSRYTSVQVLDNCILKDYSKMSQKHHQLIWHSLDILPKGGYTREGLKDVAKKNLTEELQRKRKDLESNIHYLHARIMDLQEEFAEHEETMKGELDSCIRYINAIPEEDFEKIDPHKVPKAMEKYLFTKFWNRWEPGKRKSENHSFNHLTKPEEVVEAAAWLLSHPPSETSRDNL</sequence>
<evidence type="ECO:0000313" key="5">
    <source>
        <dbReference type="Proteomes" id="UP001295444"/>
    </source>
</evidence>
<dbReference type="InterPro" id="IPR001611">
    <property type="entry name" value="Leu-rich_rpt"/>
</dbReference>
<keyword evidence="5" id="KW-1185">Reference proteome</keyword>
<protein>
    <submittedName>
        <fullName evidence="4">Phosphatase 1 regulatory subunit 7-like</fullName>
    </submittedName>
</protein>
<keyword evidence="3" id="KW-0175">Coiled coil</keyword>
<dbReference type="InterPro" id="IPR032675">
    <property type="entry name" value="LRR_dom_sf"/>
</dbReference>